<accession>A0A0F9BGL4</accession>
<protein>
    <recommendedName>
        <fullName evidence="2">Heme-binding protein</fullName>
    </recommendedName>
</protein>
<feature type="non-terminal residue" evidence="1">
    <location>
        <position position="49"/>
    </location>
</feature>
<proteinExistence type="predicted"/>
<evidence type="ECO:0000313" key="1">
    <source>
        <dbReference type="EMBL" id="KKK83561.1"/>
    </source>
</evidence>
<comment type="caution">
    <text evidence="1">The sequence shown here is derived from an EMBL/GenBank/DDBJ whole genome shotgun (WGS) entry which is preliminary data.</text>
</comment>
<evidence type="ECO:0008006" key="2">
    <source>
        <dbReference type="Google" id="ProtNLM"/>
    </source>
</evidence>
<dbReference type="EMBL" id="LAZR01052166">
    <property type="protein sequence ID" value="KKK83561.1"/>
    <property type="molecule type" value="Genomic_DNA"/>
</dbReference>
<gene>
    <name evidence="1" type="ORF">LCGC14_2792130</name>
</gene>
<reference evidence="1" key="1">
    <citation type="journal article" date="2015" name="Nature">
        <title>Complex archaea that bridge the gap between prokaryotes and eukaryotes.</title>
        <authorList>
            <person name="Spang A."/>
            <person name="Saw J.H."/>
            <person name="Jorgensen S.L."/>
            <person name="Zaremba-Niedzwiedzka K."/>
            <person name="Martijn J."/>
            <person name="Lind A.E."/>
            <person name="van Eijk R."/>
            <person name="Schleper C."/>
            <person name="Guy L."/>
            <person name="Ettema T.J."/>
        </authorList>
    </citation>
    <scope>NUCLEOTIDE SEQUENCE</scope>
</reference>
<organism evidence="1">
    <name type="scientific">marine sediment metagenome</name>
    <dbReference type="NCBI Taxonomy" id="412755"/>
    <lineage>
        <taxon>unclassified sequences</taxon>
        <taxon>metagenomes</taxon>
        <taxon>ecological metagenomes</taxon>
    </lineage>
</organism>
<dbReference type="SUPFAM" id="SSF143744">
    <property type="entry name" value="GlcG-like"/>
    <property type="match status" value="1"/>
</dbReference>
<dbReference type="InterPro" id="IPR038084">
    <property type="entry name" value="PduO/GlcC-like_sf"/>
</dbReference>
<dbReference type="Pfam" id="PF03928">
    <property type="entry name" value="HbpS-like"/>
    <property type="match status" value="1"/>
</dbReference>
<dbReference type="AlphaFoldDB" id="A0A0F9BGL4"/>
<dbReference type="Gene3D" id="3.30.450.150">
    <property type="entry name" value="Haem-degrading domain"/>
    <property type="match status" value="1"/>
</dbReference>
<sequence length="49" mass="5254">MLTVTRLDADDARKMLAGATEKARDIGVPMCIAITDEGGNLIAFERMDG</sequence>
<name>A0A0F9BGL4_9ZZZZ</name>
<dbReference type="InterPro" id="IPR005624">
    <property type="entry name" value="PduO/GlcC-like"/>
</dbReference>